<dbReference type="InterPro" id="IPR029046">
    <property type="entry name" value="LolA/LolB/LppX"/>
</dbReference>
<organism evidence="1 2">
    <name type="scientific">Fictibacillus solisalsi</name>
    <dbReference type="NCBI Taxonomy" id="459525"/>
    <lineage>
        <taxon>Bacteria</taxon>
        <taxon>Bacillati</taxon>
        <taxon>Bacillota</taxon>
        <taxon>Bacilli</taxon>
        <taxon>Bacillales</taxon>
        <taxon>Fictibacillaceae</taxon>
        <taxon>Fictibacillus</taxon>
    </lineage>
</organism>
<keyword evidence="2" id="KW-1185">Reference proteome</keyword>
<dbReference type="EMBL" id="FNHW01000007">
    <property type="protein sequence ID" value="SDN55339.1"/>
    <property type="molecule type" value="Genomic_DNA"/>
</dbReference>
<dbReference type="SUPFAM" id="SSF89392">
    <property type="entry name" value="Prokaryotic lipoproteins and lipoprotein localization factors"/>
    <property type="match status" value="1"/>
</dbReference>
<protein>
    <submittedName>
        <fullName evidence="1">Outer membrane lipoprotein-sorting protein</fullName>
    </submittedName>
</protein>
<sequence length="364" mass="40946">MASDTAVILLCKIKGKGDKKMKKTLSLSLMALLFIFGLAGCGAKSQEDVVASLDKKMEEMTGYKADAVMTLNTGEKPLQYNLEVWHKKPNFYRVNLKNAKKDQSQMILRNKEGVFVLTPALNKSFRFQSDWPENNSQVYLFESLAADILNDTDRGFKAKENSYVFHTKTNYQNKNLYQQEIILNKDLDPSSVRVMDKDAKELVKLEFKNVKFNAKFDKGAFDMETNMTGAQLELPAMSQAGEPKKEMEVLYPQYMGPGNIELTNEKEIMADGEKQVVLSYTDEKKNSFTLIERKNVAVETAAAKRERLTMPGGEPVDLGFTVGAMNDKSISWTYKGTEFFLASNSLDQEELMAIARSVSAQGSK</sequence>
<dbReference type="STRING" id="459525.SAMN04488137_4869"/>
<dbReference type="Pfam" id="PF03548">
    <property type="entry name" value="LolA"/>
    <property type="match status" value="1"/>
</dbReference>
<accession>A0A1H0CBT9</accession>
<dbReference type="Proteomes" id="UP000199544">
    <property type="component" value="Unassembled WGS sequence"/>
</dbReference>
<evidence type="ECO:0000313" key="2">
    <source>
        <dbReference type="Proteomes" id="UP000199544"/>
    </source>
</evidence>
<gene>
    <name evidence="1" type="ORF">SAMN04488137_4869</name>
</gene>
<dbReference type="InterPro" id="IPR052944">
    <property type="entry name" value="Sporulation_related"/>
</dbReference>
<keyword evidence="1" id="KW-0449">Lipoprotein</keyword>
<dbReference type="PANTHER" id="PTHR37507">
    <property type="entry name" value="SPORULATION PROTEIN YDCC"/>
    <property type="match status" value="1"/>
</dbReference>
<evidence type="ECO:0000313" key="1">
    <source>
        <dbReference type="EMBL" id="SDN55339.1"/>
    </source>
</evidence>
<dbReference type="AlphaFoldDB" id="A0A1H0CBT9"/>
<dbReference type="InterPro" id="IPR004564">
    <property type="entry name" value="OM_lipoprot_carrier_LolA-like"/>
</dbReference>
<name>A0A1H0CBT9_9BACL</name>
<proteinExistence type="predicted"/>
<reference evidence="2" key="1">
    <citation type="submission" date="2016-10" db="EMBL/GenBank/DDBJ databases">
        <authorList>
            <person name="Varghese N."/>
            <person name="Submissions S."/>
        </authorList>
    </citation>
    <scope>NUCLEOTIDE SEQUENCE [LARGE SCALE GENOMIC DNA]</scope>
    <source>
        <strain evidence="2">CGMCC 1.6854</strain>
    </source>
</reference>
<dbReference type="Gene3D" id="2.50.20.10">
    <property type="entry name" value="Lipoprotein localisation LolA/LolB/LppX"/>
    <property type="match status" value="1"/>
</dbReference>
<dbReference type="PANTHER" id="PTHR37507:SF2">
    <property type="entry name" value="SPORULATION PROTEIN YDCC"/>
    <property type="match status" value="1"/>
</dbReference>